<dbReference type="AlphaFoldDB" id="A0A6J6AXX1"/>
<evidence type="ECO:0000256" key="1">
    <source>
        <dbReference type="SAM" id="Phobius"/>
    </source>
</evidence>
<feature type="transmembrane region" description="Helical" evidence="1">
    <location>
        <begin position="6"/>
        <end position="28"/>
    </location>
</feature>
<evidence type="ECO:0000313" key="2">
    <source>
        <dbReference type="EMBL" id="CAB4531375.1"/>
    </source>
</evidence>
<proteinExistence type="predicted"/>
<sequence length="92" mass="10712">MPVLGNILWVILWCFSALLWARFILEWVQQIAPQWRPRGVVLLIAEATYTVTDPPLRFLRRFIKPLRIGAVAIDLSWTLLLFGTYIAMSWVV</sequence>
<gene>
    <name evidence="2" type="ORF">UFOPK1413_00133</name>
    <name evidence="3" type="ORF">UFOPK1767_00432</name>
</gene>
<organism evidence="2">
    <name type="scientific">freshwater metagenome</name>
    <dbReference type="NCBI Taxonomy" id="449393"/>
    <lineage>
        <taxon>unclassified sequences</taxon>
        <taxon>metagenomes</taxon>
        <taxon>ecological metagenomes</taxon>
    </lineage>
</organism>
<evidence type="ECO:0000313" key="3">
    <source>
        <dbReference type="EMBL" id="CAB4582631.1"/>
    </source>
</evidence>
<feature type="transmembrane region" description="Helical" evidence="1">
    <location>
        <begin position="66"/>
        <end position="88"/>
    </location>
</feature>
<reference evidence="2" key="1">
    <citation type="submission" date="2020-05" db="EMBL/GenBank/DDBJ databases">
        <authorList>
            <person name="Chiriac C."/>
            <person name="Salcher M."/>
            <person name="Ghai R."/>
            <person name="Kavagutti S V."/>
        </authorList>
    </citation>
    <scope>NUCLEOTIDE SEQUENCE</scope>
</reference>
<dbReference type="EMBL" id="CAEZTZ010000039">
    <property type="protein sequence ID" value="CAB4582631.1"/>
    <property type="molecule type" value="Genomic_DNA"/>
</dbReference>
<dbReference type="Pfam" id="PF02325">
    <property type="entry name" value="CCB3_YggT"/>
    <property type="match status" value="1"/>
</dbReference>
<dbReference type="InterPro" id="IPR003425">
    <property type="entry name" value="CCB3/YggT"/>
</dbReference>
<keyword evidence="1" id="KW-0812">Transmembrane</keyword>
<protein>
    <submittedName>
        <fullName evidence="2">Unannotated protein</fullName>
    </submittedName>
</protein>
<dbReference type="EMBL" id="CAEZSG010000010">
    <property type="protein sequence ID" value="CAB4531375.1"/>
    <property type="molecule type" value="Genomic_DNA"/>
</dbReference>
<keyword evidence="1" id="KW-1133">Transmembrane helix</keyword>
<keyword evidence="1" id="KW-0472">Membrane</keyword>
<name>A0A6J6AXX1_9ZZZZ</name>
<dbReference type="GO" id="GO:0016020">
    <property type="term" value="C:membrane"/>
    <property type="evidence" value="ECO:0007669"/>
    <property type="project" value="InterPro"/>
</dbReference>
<accession>A0A6J6AXX1</accession>